<organism evidence="2 3">
    <name type="scientific">Nocardiopsis kunsanensis</name>
    <dbReference type="NCBI Taxonomy" id="141693"/>
    <lineage>
        <taxon>Bacteria</taxon>
        <taxon>Bacillati</taxon>
        <taxon>Actinomycetota</taxon>
        <taxon>Actinomycetes</taxon>
        <taxon>Streptosporangiales</taxon>
        <taxon>Nocardiopsidaceae</taxon>
        <taxon>Nocardiopsis</taxon>
    </lineage>
</organism>
<proteinExistence type="predicted"/>
<protein>
    <recommendedName>
        <fullName evidence="4">Toxin HicA</fullName>
    </recommendedName>
</protein>
<evidence type="ECO:0008006" key="4">
    <source>
        <dbReference type="Google" id="ProtNLM"/>
    </source>
</evidence>
<accession>A0A919CGE1</accession>
<comment type="caution">
    <text evidence="2">The sequence shown here is derived from an EMBL/GenBank/DDBJ whole genome shotgun (WGS) entry which is preliminary data.</text>
</comment>
<dbReference type="EMBL" id="BMXL01000005">
    <property type="protein sequence ID" value="GHD21363.1"/>
    <property type="molecule type" value="Genomic_DNA"/>
</dbReference>
<evidence type="ECO:0000313" key="2">
    <source>
        <dbReference type="EMBL" id="GHD21363.1"/>
    </source>
</evidence>
<evidence type="ECO:0000313" key="3">
    <source>
        <dbReference type="Proteomes" id="UP000654947"/>
    </source>
</evidence>
<gene>
    <name evidence="2" type="ORF">GCM10007147_14660</name>
</gene>
<name>A0A919CGE1_9ACTN</name>
<sequence length="65" mass="7605">MTSIDDVLDRMRNEPAAVRFADLQRVCRHYFGEPRRSKGSHEIYKMPWPGDPRVNIQNHKGKAKP</sequence>
<evidence type="ECO:0000256" key="1">
    <source>
        <dbReference type="SAM" id="MobiDB-lite"/>
    </source>
</evidence>
<feature type="region of interest" description="Disordered" evidence="1">
    <location>
        <begin position="39"/>
        <end position="65"/>
    </location>
</feature>
<dbReference type="AlphaFoldDB" id="A0A919CGE1"/>
<dbReference type="Proteomes" id="UP000654947">
    <property type="component" value="Unassembled WGS sequence"/>
</dbReference>
<reference evidence="2 3" key="1">
    <citation type="journal article" date="2014" name="Int. J. Syst. Evol. Microbiol.">
        <title>Complete genome sequence of Corynebacterium casei LMG S-19264T (=DSM 44701T), isolated from a smear-ripened cheese.</title>
        <authorList>
            <consortium name="US DOE Joint Genome Institute (JGI-PGF)"/>
            <person name="Walter F."/>
            <person name="Albersmeier A."/>
            <person name="Kalinowski J."/>
            <person name="Ruckert C."/>
        </authorList>
    </citation>
    <scope>NUCLEOTIDE SEQUENCE [LARGE SCALE GENOMIC DNA]</scope>
    <source>
        <strain evidence="2 3">KCTC 19473</strain>
    </source>
</reference>
<keyword evidence="3" id="KW-1185">Reference proteome</keyword>